<reference evidence="1 2" key="1">
    <citation type="submission" date="2024-04" db="EMBL/GenBank/DDBJ databases">
        <title>draft genome sequnece of Paenibacillus filicis.</title>
        <authorList>
            <person name="Kim D.-U."/>
        </authorList>
    </citation>
    <scope>NUCLEOTIDE SEQUENCE [LARGE SCALE GENOMIC DNA]</scope>
    <source>
        <strain evidence="1 2">KACC14197</strain>
    </source>
</reference>
<name>A0ABU9DJQ0_9BACL</name>
<dbReference type="RefSeq" id="WP_341415494.1">
    <property type="nucleotide sequence ID" value="NZ_JBBPCC010000006.1"/>
</dbReference>
<comment type="caution">
    <text evidence="1">The sequence shown here is derived from an EMBL/GenBank/DDBJ whole genome shotgun (WGS) entry which is preliminary data.</text>
</comment>
<evidence type="ECO:0000313" key="1">
    <source>
        <dbReference type="EMBL" id="MEK8128412.1"/>
    </source>
</evidence>
<evidence type="ECO:0008006" key="3">
    <source>
        <dbReference type="Google" id="ProtNLM"/>
    </source>
</evidence>
<gene>
    <name evidence="1" type="ORF">WMW72_10900</name>
</gene>
<keyword evidence="2" id="KW-1185">Reference proteome</keyword>
<sequence length="184" mass="20795">MMFDPTIFDNLKVVMEGRLYDLDAEGSIRITGREDLVDLASMSRTFRMTLQPVSGRCQAVITLSSGITDFVMERRIARPADQRPGAELQLVLILPAPYSDYAAAVQDYLVRLWGEEAEIAHELTVTLQPEAEPEGGGTSSVPEAYRIRIRFAHKIDESHIEDLEQWLDIAAMCLVHVEERKNFE</sequence>
<accession>A0ABU9DJQ0</accession>
<dbReference type="EMBL" id="JBBPCC010000006">
    <property type="protein sequence ID" value="MEK8128412.1"/>
    <property type="molecule type" value="Genomic_DNA"/>
</dbReference>
<proteinExistence type="predicted"/>
<evidence type="ECO:0000313" key="2">
    <source>
        <dbReference type="Proteomes" id="UP001469365"/>
    </source>
</evidence>
<organism evidence="1 2">
    <name type="scientific">Paenibacillus filicis</name>
    <dbReference type="NCBI Taxonomy" id="669464"/>
    <lineage>
        <taxon>Bacteria</taxon>
        <taxon>Bacillati</taxon>
        <taxon>Bacillota</taxon>
        <taxon>Bacilli</taxon>
        <taxon>Bacillales</taxon>
        <taxon>Paenibacillaceae</taxon>
        <taxon>Paenibacillus</taxon>
    </lineage>
</organism>
<dbReference type="Proteomes" id="UP001469365">
    <property type="component" value="Unassembled WGS sequence"/>
</dbReference>
<protein>
    <recommendedName>
        <fullName evidence="3">Group-specific protein</fullName>
    </recommendedName>
</protein>